<sequence length="502" mass="56230">MPPLINRRRALLFPLLAVLAVILYVRHQATAQYSFAVPSRLSFAHVPLEHETNLPVSVPVSEPSDSEEARHTAEQLLFPGVAQSLSSTSAPEPTVISSSLPPPPPKPTTLPPSVKYRPLSSGRWHQLASPPGSLPALHTLWGSHGHYCLPAFREDLQLLSDSEREELGRERLLRCTSWEWVPSLPGGAKMREWNVRNFIARLVNSERGMLLVGDSLTGQMADVLYSMLLLPIPGSEDNSYPAILPSAHYTTGTHVVIDHMNVTLHPFHPLYAELRAQFPHILEERFQEPIVQYMRHDLLLSYAELEPVFEQVGFTHAPFEYGPFASQFPWRVRLPNNPSRWDGEQDSVLVLNTGAHWSPARWGVPQAAYTEGYRAVVRHLLPELLGTPKLHLVYRGTASPHTNCYEHTAPVFPGLPVDPAHEYDWGWAHFPVLDQVWAEQLDEAAPEGKGSAGGRVDILDVREMSAQRPEDHVLGFDGKGDCLHWYGPTVPGTWAKMVWHIL</sequence>
<dbReference type="PANTHER" id="PTHR32285">
    <property type="entry name" value="PROTEIN TRICHOME BIREFRINGENCE-LIKE 9-RELATED"/>
    <property type="match status" value="1"/>
</dbReference>
<evidence type="ECO:0008006" key="5">
    <source>
        <dbReference type="Google" id="ProtNLM"/>
    </source>
</evidence>
<dbReference type="GO" id="GO:0016413">
    <property type="term" value="F:O-acetyltransferase activity"/>
    <property type="evidence" value="ECO:0007669"/>
    <property type="project" value="InterPro"/>
</dbReference>
<dbReference type="PANTHER" id="PTHR32285:SF48">
    <property type="entry name" value="PROTEIN TRICHOME BIREFRINGENCE-LIKE 19"/>
    <property type="match status" value="1"/>
</dbReference>
<dbReference type="GeneID" id="63687264"/>
<keyword evidence="2" id="KW-0732">Signal</keyword>
<dbReference type="HOGENOM" id="CLU_542926_0_0_1"/>
<dbReference type="Proteomes" id="UP000030653">
    <property type="component" value="Unassembled WGS sequence"/>
</dbReference>
<evidence type="ECO:0000313" key="4">
    <source>
        <dbReference type="Proteomes" id="UP000030653"/>
    </source>
</evidence>
<protein>
    <recommendedName>
        <fullName evidence="5">Alpha/beta-hydrolase</fullName>
    </recommendedName>
</protein>
<dbReference type="OrthoDB" id="630188at2759"/>
<dbReference type="EMBL" id="JH795859">
    <property type="protein sequence ID" value="EJU03450.1"/>
    <property type="molecule type" value="Genomic_DNA"/>
</dbReference>
<evidence type="ECO:0000256" key="1">
    <source>
        <dbReference type="SAM" id="MobiDB-lite"/>
    </source>
</evidence>
<organism evidence="3 4">
    <name type="scientific">Dacryopinax primogenitus (strain DJM 731)</name>
    <name type="common">Brown rot fungus</name>
    <dbReference type="NCBI Taxonomy" id="1858805"/>
    <lineage>
        <taxon>Eukaryota</taxon>
        <taxon>Fungi</taxon>
        <taxon>Dikarya</taxon>
        <taxon>Basidiomycota</taxon>
        <taxon>Agaricomycotina</taxon>
        <taxon>Dacrymycetes</taxon>
        <taxon>Dacrymycetales</taxon>
        <taxon>Dacrymycetaceae</taxon>
        <taxon>Dacryopinax</taxon>
    </lineage>
</organism>
<feature type="chain" id="PRO_5004067576" description="Alpha/beta-hydrolase" evidence="2">
    <location>
        <begin position="32"/>
        <end position="502"/>
    </location>
</feature>
<feature type="region of interest" description="Disordered" evidence="1">
    <location>
        <begin position="85"/>
        <end position="114"/>
    </location>
</feature>
<dbReference type="InterPro" id="IPR029962">
    <property type="entry name" value="TBL"/>
</dbReference>
<name>M5G5E2_DACPD</name>
<proteinExistence type="predicted"/>
<evidence type="ECO:0000313" key="3">
    <source>
        <dbReference type="EMBL" id="EJU03450.1"/>
    </source>
</evidence>
<dbReference type="OMA" id="THEWAKW"/>
<gene>
    <name evidence="3" type="ORF">DACRYDRAFT_21043</name>
</gene>
<feature type="compositionally biased region" description="Pro residues" evidence="1">
    <location>
        <begin position="100"/>
        <end position="110"/>
    </location>
</feature>
<accession>M5G5E2</accession>
<feature type="signal peptide" evidence="2">
    <location>
        <begin position="1"/>
        <end position="31"/>
    </location>
</feature>
<reference evidence="3 4" key="1">
    <citation type="journal article" date="2012" name="Science">
        <title>The Paleozoic origin of enzymatic lignin decomposition reconstructed from 31 fungal genomes.</title>
        <authorList>
            <person name="Floudas D."/>
            <person name="Binder M."/>
            <person name="Riley R."/>
            <person name="Barry K."/>
            <person name="Blanchette R.A."/>
            <person name="Henrissat B."/>
            <person name="Martinez A.T."/>
            <person name="Otillar R."/>
            <person name="Spatafora J.W."/>
            <person name="Yadav J.S."/>
            <person name="Aerts A."/>
            <person name="Benoit I."/>
            <person name="Boyd A."/>
            <person name="Carlson A."/>
            <person name="Copeland A."/>
            <person name="Coutinho P.M."/>
            <person name="de Vries R.P."/>
            <person name="Ferreira P."/>
            <person name="Findley K."/>
            <person name="Foster B."/>
            <person name="Gaskell J."/>
            <person name="Glotzer D."/>
            <person name="Gorecki P."/>
            <person name="Heitman J."/>
            <person name="Hesse C."/>
            <person name="Hori C."/>
            <person name="Igarashi K."/>
            <person name="Jurgens J.A."/>
            <person name="Kallen N."/>
            <person name="Kersten P."/>
            <person name="Kohler A."/>
            <person name="Kuees U."/>
            <person name="Kumar T.K.A."/>
            <person name="Kuo A."/>
            <person name="LaButti K."/>
            <person name="Larrondo L.F."/>
            <person name="Lindquist E."/>
            <person name="Ling A."/>
            <person name="Lombard V."/>
            <person name="Lucas S."/>
            <person name="Lundell T."/>
            <person name="Martin R."/>
            <person name="McLaughlin D.J."/>
            <person name="Morgenstern I."/>
            <person name="Morin E."/>
            <person name="Murat C."/>
            <person name="Nagy L.G."/>
            <person name="Nolan M."/>
            <person name="Ohm R.A."/>
            <person name="Patyshakuliyeva A."/>
            <person name="Rokas A."/>
            <person name="Ruiz-Duenas F.J."/>
            <person name="Sabat G."/>
            <person name="Salamov A."/>
            <person name="Samejima M."/>
            <person name="Schmutz J."/>
            <person name="Slot J.C."/>
            <person name="St John F."/>
            <person name="Stenlid J."/>
            <person name="Sun H."/>
            <person name="Sun S."/>
            <person name="Syed K."/>
            <person name="Tsang A."/>
            <person name="Wiebenga A."/>
            <person name="Young D."/>
            <person name="Pisabarro A."/>
            <person name="Eastwood D.C."/>
            <person name="Martin F."/>
            <person name="Cullen D."/>
            <person name="Grigoriev I.V."/>
            <person name="Hibbett D.S."/>
        </authorList>
    </citation>
    <scope>NUCLEOTIDE SEQUENCE [LARGE SCALE GENOMIC DNA]</scope>
    <source>
        <strain evidence="3 4">DJM-731 SS1</strain>
    </source>
</reference>
<dbReference type="RefSeq" id="XP_040630344.1">
    <property type="nucleotide sequence ID" value="XM_040772202.1"/>
</dbReference>
<dbReference type="AlphaFoldDB" id="M5G5E2"/>
<keyword evidence="4" id="KW-1185">Reference proteome</keyword>
<evidence type="ECO:0000256" key="2">
    <source>
        <dbReference type="SAM" id="SignalP"/>
    </source>
</evidence>